<dbReference type="SUPFAM" id="SSF51338">
    <property type="entry name" value="Composite domain of metallo-dependent hydrolases"/>
    <property type="match status" value="1"/>
</dbReference>
<dbReference type="SUPFAM" id="SSF51556">
    <property type="entry name" value="Metallo-dependent hydrolases"/>
    <property type="match status" value="1"/>
</dbReference>
<sequence length="956" mass="102755">MSLKLEDDVLPAYIYAAPPPAPRRRPKLARFVLLAIASYAVVRLWGLHLPWSHPPVYSPANVDKIIAQCRALPLVPTPPVGFAARTESDRFEPGTPPTLITNATIWLGGERVVVGELYMDGGVVMAIGYVPKELYANEPGVVVVNAREAWVTPGIVDLHSHLGVVSIPTLGGAADGNSVLGTVQPWLRSIDGLNTHDMAYTTSIAGGVTSALVLPGSADNIGGQAFMIKLRPTKERSSNAMVLEPPYALWNGTDVDPDAPPRWRHIKHACGENPARVYGQTRMDNVYRFRQAYTAAAALRDAQDSYCASALAGDWKQIADQSFPYDLALEALVDVLRGKVKVNVHCYEAVDFDGFVRITNEFKFPVAAFHHAHEAYLVPDLLKKTWGGAPAIAMFATFARYKREAYRGSEFAPKILADEGIPVVMKSDHPMPVDSRYLMYEAQQAFLYGLNSSLALASVTSTPAEAAGFAHRLGRLKVGHDADVVVWDSHPLQLGATPLQVYIDGIAQLSYGPVVVTENGFTHLSLKEKKSGDLQTVPSVADSEMEAQQVLAHDGEPPLGPKETYESEVLFTNVQSIWRRDSSEELFEQTLTADDGLSSREVLLHHGNIVCTGSCAHVAVSARIVDLHNGSIAPGLTTFGSSLGLVEIKFEPSTTDGYAYDLFANNAPAVLDGKPLRAVDGVQFGGKDMLMAYRSGVTTAISGPASPGFGLAGLSGAFRTGAWNKAEKGSVIQPVTAMHLVIGPKGQPSISAQVAGLRQLLSASKEGEIWWELSHGTVPLVLSVNNADIMSTVILLKHEIEAQFSSSMKLSFAGASEAWMIAKNIADAEIGVIIAPSRATPLEWPSRRTLPGPPLTEESNISLLLAHNVTVGIGVVWEWQTRNTRFDAIWAYREGGGKISKGQALALVSSNVEKVLGLHTSSDVGDLVAYRGGDFLSPGAKVVGVMSAERGVTDLF</sequence>
<dbReference type="PANTHER" id="PTHR43668:SF5">
    <property type="entry name" value="AMIDOHYDROLASE 3 DOMAIN-CONTAINING PROTEIN"/>
    <property type="match status" value="1"/>
</dbReference>
<evidence type="ECO:0000259" key="1">
    <source>
        <dbReference type="Pfam" id="PF01979"/>
    </source>
</evidence>
<dbReference type="EMBL" id="KV424072">
    <property type="protein sequence ID" value="KZT52272.1"/>
    <property type="molecule type" value="Genomic_DNA"/>
</dbReference>
<name>A0A165D809_9BASI</name>
<dbReference type="InterPro" id="IPR050138">
    <property type="entry name" value="DHOase/Allantoinase_Hydrolase"/>
</dbReference>
<dbReference type="GO" id="GO:0004038">
    <property type="term" value="F:allantoinase activity"/>
    <property type="evidence" value="ECO:0007669"/>
    <property type="project" value="TreeGrafter"/>
</dbReference>
<dbReference type="InterPro" id="IPR011059">
    <property type="entry name" value="Metal-dep_hydrolase_composite"/>
</dbReference>
<reference evidence="2 3" key="1">
    <citation type="journal article" date="2016" name="Mol. Biol. Evol.">
        <title>Comparative Genomics of Early-Diverging Mushroom-Forming Fungi Provides Insights into the Origins of Lignocellulose Decay Capabilities.</title>
        <authorList>
            <person name="Nagy L.G."/>
            <person name="Riley R."/>
            <person name="Tritt A."/>
            <person name="Adam C."/>
            <person name="Daum C."/>
            <person name="Floudas D."/>
            <person name="Sun H."/>
            <person name="Yadav J.S."/>
            <person name="Pangilinan J."/>
            <person name="Larsson K.H."/>
            <person name="Matsuura K."/>
            <person name="Barry K."/>
            <person name="Labutti K."/>
            <person name="Kuo R."/>
            <person name="Ohm R.A."/>
            <person name="Bhattacharya S.S."/>
            <person name="Shirouzu T."/>
            <person name="Yoshinaga Y."/>
            <person name="Martin F.M."/>
            <person name="Grigoriev I.V."/>
            <person name="Hibbett D.S."/>
        </authorList>
    </citation>
    <scope>NUCLEOTIDE SEQUENCE [LARGE SCALE GENOMIC DNA]</scope>
    <source>
        <strain evidence="2 3">HHB12733</strain>
    </source>
</reference>
<evidence type="ECO:0000313" key="2">
    <source>
        <dbReference type="EMBL" id="KZT52272.1"/>
    </source>
</evidence>
<accession>A0A165D809</accession>
<dbReference type="PANTHER" id="PTHR43668">
    <property type="entry name" value="ALLANTOINASE"/>
    <property type="match status" value="1"/>
</dbReference>
<dbReference type="STRING" id="1353952.A0A165D809"/>
<organism evidence="2 3">
    <name type="scientific">Calocera cornea HHB12733</name>
    <dbReference type="NCBI Taxonomy" id="1353952"/>
    <lineage>
        <taxon>Eukaryota</taxon>
        <taxon>Fungi</taxon>
        <taxon>Dikarya</taxon>
        <taxon>Basidiomycota</taxon>
        <taxon>Agaricomycotina</taxon>
        <taxon>Dacrymycetes</taxon>
        <taxon>Dacrymycetales</taxon>
        <taxon>Dacrymycetaceae</taxon>
        <taxon>Calocera</taxon>
    </lineage>
</organism>
<protein>
    <submittedName>
        <fullName evidence="2">Carbohydrate esterase family 9 protein</fullName>
    </submittedName>
</protein>
<dbReference type="AlphaFoldDB" id="A0A165D809"/>
<evidence type="ECO:0000313" key="3">
    <source>
        <dbReference type="Proteomes" id="UP000076842"/>
    </source>
</evidence>
<dbReference type="OrthoDB" id="10258955at2759"/>
<dbReference type="Proteomes" id="UP000076842">
    <property type="component" value="Unassembled WGS sequence"/>
</dbReference>
<dbReference type="Pfam" id="PF01979">
    <property type="entry name" value="Amidohydro_1"/>
    <property type="match status" value="1"/>
</dbReference>
<proteinExistence type="predicted"/>
<dbReference type="GO" id="GO:0005737">
    <property type="term" value="C:cytoplasm"/>
    <property type="evidence" value="ECO:0007669"/>
    <property type="project" value="TreeGrafter"/>
</dbReference>
<dbReference type="Gene3D" id="3.20.20.140">
    <property type="entry name" value="Metal-dependent hydrolases"/>
    <property type="match status" value="2"/>
</dbReference>
<dbReference type="GO" id="GO:0006145">
    <property type="term" value="P:purine nucleobase catabolic process"/>
    <property type="evidence" value="ECO:0007669"/>
    <property type="project" value="TreeGrafter"/>
</dbReference>
<dbReference type="InterPro" id="IPR006680">
    <property type="entry name" value="Amidohydro-rel"/>
</dbReference>
<gene>
    <name evidence="2" type="ORF">CALCODRAFT_520835</name>
</gene>
<keyword evidence="3" id="KW-1185">Reference proteome</keyword>
<dbReference type="InParanoid" id="A0A165D809"/>
<feature type="domain" description="Amidohydrolase-related" evidence="1">
    <location>
        <begin position="150"/>
        <end position="496"/>
    </location>
</feature>
<dbReference type="InterPro" id="IPR032466">
    <property type="entry name" value="Metal_Hydrolase"/>
</dbReference>